<keyword evidence="3 6" id="KW-0479">Metal-binding</keyword>
<keyword evidence="5 6" id="KW-0408">Iron</keyword>
<proteinExistence type="predicted"/>
<dbReference type="Pfam" id="PF13442">
    <property type="entry name" value="Cytochrome_CBB3"/>
    <property type="match status" value="1"/>
</dbReference>
<dbReference type="Gene3D" id="1.10.760.10">
    <property type="entry name" value="Cytochrome c-like domain"/>
    <property type="match status" value="1"/>
</dbReference>
<evidence type="ECO:0000256" key="5">
    <source>
        <dbReference type="ARBA" id="ARBA00023004"/>
    </source>
</evidence>
<dbReference type="GO" id="GO:0005506">
    <property type="term" value="F:iron ion binding"/>
    <property type="evidence" value="ECO:0007669"/>
    <property type="project" value="InterPro"/>
</dbReference>
<dbReference type="PRINTS" id="PR00607">
    <property type="entry name" value="CYTCHROMECIE"/>
</dbReference>
<dbReference type="GO" id="GO:0009055">
    <property type="term" value="F:electron transfer activity"/>
    <property type="evidence" value="ECO:0007669"/>
    <property type="project" value="InterPro"/>
</dbReference>
<evidence type="ECO:0000313" key="10">
    <source>
        <dbReference type="EMBL" id="MQM31786.1"/>
    </source>
</evidence>
<dbReference type="GO" id="GO:0020037">
    <property type="term" value="F:heme binding"/>
    <property type="evidence" value="ECO:0007669"/>
    <property type="project" value="InterPro"/>
</dbReference>
<dbReference type="EMBL" id="PDHS01000377">
    <property type="protein sequence ID" value="MQM31786.1"/>
    <property type="molecule type" value="Genomic_DNA"/>
</dbReference>
<keyword evidence="8" id="KW-0732">Signal</keyword>
<keyword evidence="2 6" id="KW-0349">Heme</keyword>
<sequence>MTRAASLLLASLGFAVTGVVDAASGRGESIYQSSCVACHGPDGVGALPGVSDLTTADGPLALADEMLIKRIAEGFQSPGSPMAMPPRGGNPSLSDEDLKAVVDYMRKEFAVR</sequence>
<accession>A0A6A7RXX9</accession>
<evidence type="ECO:0000256" key="7">
    <source>
        <dbReference type="SAM" id="MobiDB-lite"/>
    </source>
</evidence>
<evidence type="ECO:0000256" key="8">
    <source>
        <dbReference type="SAM" id="SignalP"/>
    </source>
</evidence>
<feature type="signal peptide" evidence="8">
    <location>
        <begin position="1"/>
        <end position="22"/>
    </location>
</feature>
<dbReference type="InterPro" id="IPR002323">
    <property type="entry name" value="Cyt_CIE"/>
</dbReference>
<protein>
    <submittedName>
        <fullName evidence="10">Cytochrome c, class I</fullName>
    </submittedName>
</protein>
<gene>
    <name evidence="10" type="ORF">CRU78_15200</name>
</gene>
<dbReference type="PROSITE" id="PS51007">
    <property type="entry name" value="CYTC"/>
    <property type="match status" value="1"/>
</dbReference>
<reference evidence="10 11" key="1">
    <citation type="submission" date="2017-09" db="EMBL/GenBank/DDBJ databases">
        <title>Metagenomic Analysis Reveals Denitrifying Candidatus Accumulibacter and Flanking Population as a Source of N2O.</title>
        <authorList>
            <person name="Gao H."/>
            <person name="Mao Y."/>
            <person name="Zhao X."/>
            <person name="Liu W.-T."/>
            <person name="Zhang T."/>
            <person name="Wells G."/>
        </authorList>
    </citation>
    <scope>NUCLEOTIDE SEQUENCE [LARGE SCALE GENOMIC DNA]</scope>
    <source>
        <strain evidence="10">CANDO_2_IC</strain>
    </source>
</reference>
<organism evidence="10 11">
    <name type="scientific">Candidatus Accumulibacter phosphatis</name>
    <dbReference type="NCBI Taxonomy" id="327160"/>
    <lineage>
        <taxon>Bacteria</taxon>
        <taxon>Pseudomonadati</taxon>
        <taxon>Pseudomonadota</taxon>
        <taxon>Betaproteobacteria</taxon>
        <taxon>Candidatus Accumulibacter</taxon>
    </lineage>
</organism>
<comment type="caution">
    <text evidence="10">The sequence shown here is derived from an EMBL/GenBank/DDBJ whole genome shotgun (WGS) entry which is preliminary data.</text>
</comment>
<evidence type="ECO:0000256" key="4">
    <source>
        <dbReference type="ARBA" id="ARBA00022982"/>
    </source>
</evidence>
<dbReference type="Proteomes" id="UP000342300">
    <property type="component" value="Unassembled WGS sequence"/>
</dbReference>
<feature type="domain" description="Cytochrome c" evidence="9">
    <location>
        <begin position="22"/>
        <end position="109"/>
    </location>
</feature>
<dbReference type="InterPro" id="IPR036909">
    <property type="entry name" value="Cyt_c-like_dom_sf"/>
</dbReference>
<name>A0A6A7RXX9_9PROT</name>
<evidence type="ECO:0000256" key="3">
    <source>
        <dbReference type="ARBA" id="ARBA00022723"/>
    </source>
</evidence>
<evidence type="ECO:0000259" key="9">
    <source>
        <dbReference type="PROSITE" id="PS51007"/>
    </source>
</evidence>
<dbReference type="SUPFAM" id="SSF46626">
    <property type="entry name" value="Cytochrome c"/>
    <property type="match status" value="1"/>
</dbReference>
<feature type="region of interest" description="Disordered" evidence="7">
    <location>
        <begin position="77"/>
        <end position="96"/>
    </location>
</feature>
<feature type="chain" id="PRO_5025617873" evidence="8">
    <location>
        <begin position="23"/>
        <end position="112"/>
    </location>
</feature>
<evidence type="ECO:0000256" key="2">
    <source>
        <dbReference type="ARBA" id="ARBA00022617"/>
    </source>
</evidence>
<keyword evidence="1" id="KW-0813">Transport</keyword>
<dbReference type="AlphaFoldDB" id="A0A6A7RXX9"/>
<dbReference type="InterPro" id="IPR009056">
    <property type="entry name" value="Cyt_c-like_dom"/>
</dbReference>
<evidence type="ECO:0000256" key="6">
    <source>
        <dbReference type="PROSITE-ProRule" id="PRU00433"/>
    </source>
</evidence>
<evidence type="ECO:0000256" key="1">
    <source>
        <dbReference type="ARBA" id="ARBA00022448"/>
    </source>
</evidence>
<keyword evidence="4" id="KW-0249">Electron transport</keyword>
<evidence type="ECO:0000313" key="11">
    <source>
        <dbReference type="Proteomes" id="UP000342300"/>
    </source>
</evidence>